<feature type="compositionally biased region" description="Low complexity" evidence="8">
    <location>
        <begin position="101"/>
        <end position="111"/>
    </location>
</feature>
<dbReference type="EMBL" id="KQ474077">
    <property type="protein sequence ID" value="KPV75697.1"/>
    <property type="molecule type" value="Genomic_DNA"/>
</dbReference>
<dbReference type="FunFam" id="3.30.2160.10:FF:000001">
    <property type="entry name" value="E3 ubiquitin-protein ligase NEDD4-like"/>
    <property type="match status" value="1"/>
</dbReference>
<evidence type="ECO:0000256" key="7">
    <source>
        <dbReference type="PROSITE-ProRule" id="PRU00104"/>
    </source>
</evidence>
<dbReference type="Gene3D" id="2.20.70.10">
    <property type="match status" value="1"/>
</dbReference>
<dbReference type="InterPro" id="IPR050409">
    <property type="entry name" value="E3_ubiq-protein_ligase"/>
</dbReference>
<dbReference type="FunFam" id="3.30.2410.10:FF:000001">
    <property type="entry name" value="E3 ubiquitin-protein ligase NEDD4-like"/>
    <property type="match status" value="1"/>
</dbReference>
<comment type="catalytic activity">
    <reaction evidence="1">
        <text>S-ubiquitinyl-[E2 ubiquitin-conjugating enzyme]-L-cysteine + [acceptor protein]-L-lysine = [E2 ubiquitin-conjugating enzyme]-L-cysteine + N(6)-ubiquitinyl-[acceptor protein]-L-lysine.</text>
        <dbReference type="EC" id="2.3.2.26"/>
    </reaction>
</comment>
<evidence type="ECO:0000256" key="3">
    <source>
        <dbReference type="ARBA" id="ARBA00012485"/>
    </source>
</evidence>
<accession>A0A194S534</accession>
<dbReference type="Proteomes" id="UP000053890">
    <property type="component" value="Unassembled WGS sequence"/>
</dbReference>
<dbReference type="STRING" id="578459.A0A194S534"/>
<evidence type="ECO:0000313" key="11">
    <source>
        <dbReference type="EMBL" id="KPV75697.1"/>
    </source>
</evidence>
<dbReference type="GO" id="GO:0005737">
    <property type="term" value="C:cytoplasm"/>
    <property type="evidence" value="ECO:0007669"/>
    <property type="project" value="TreeGrafter"/>
</dbReference>
<evidence type="ECO:0000256" key="4">
    <source>
        <dbReference type="ARBA" id="ARBA00022679"/>
    </source>
</evidence>
<evidence type="ECO:0000259" key="10">
    <source>
        <dbReference type="PROSITE" id="PS50237"/>
    </source>
</evidence>
<dbReference type="PANTHER" id="PTHR11254:SF440">
    <property type="entry name" value="E3 UBIQUITIN-PROTEIN LIGASE NEDD-4"/>
    <property type="match status" value="1"/>
</dbReference>
<dbReference type="PROSITE" id="PS50237">
    <property type="entry name" value="HECT"/>
    <property type="match status" value="1"/>
</dbReference>
<dbReference type="CDD" id="cd00078">
    <property type="entry name" value="HECTc"/>
    <property type="match status" value="1"/>
</dbReference>
<dbReference type="EC" id="2.3.2.26" evidence="3"/>
<dbReference type="Gene3D" id="3.30.2410.10">
    <property type="entry name" value="Hect, E3 ligase catalytic domain"/>
    <property type="match status" value="1"/>
</dbReference>
<feature type="active site" description="Glycyl thioester intermediate" evidence="7">
    <location>
        <position position="572"/>
    </location>
</feature>
<protein>
    <recommendedName>
        <fullName evidence="3">HECT-type E3 ubiquitin transferase</fullName>
        <ecNumber evidence="3">2.3.2.26</ecNumber>
    </recommendedName>
</protein>
<feature type="domain" description="WW" evidence="9">
    <location>
        <begin position="183"/>
        <end position="216"/>
    </location>
</feature>
<dbReference type="InterPro" id="IPR036020">
    <property type="entry name" value="WW_dom_sf"/>
</dbReference>
<dbReference type="InterPro" id="IPR035983">
    <property type="entry name" value="Hect_E3_ubiquitin_ligase"/>
</dbReference>
<evidence type="ECO:0000256" key="6">
    <source>
        <dbReference type="ARBA" id="ARBA00022786"/>
    </source>
</evidence>
<evidence type="ECO:0000256" key="1">
    <source>
        <dbReference type="ARBA" id="ARBA00000885"/>
    </source>
</evidence>
<keyword evidence="6 7" id="KW-0833">Ubl conjugation pathway</keyword>
<dbReference type="UniPathway" id="UPA00143"/>
<dbReference type="SUPFAM" id="SSF51045">
    <property type="entry name" value="WW domain"/>
    <property type="match status" value="2"/>
</dbReference>
<evidence type="ECO:0000259" key="9">
    <source>
        <dbReference type="PROSITE" id="PS50020"/>
    </source>
</evidence>
<dbReference type="CDD" id="cd00201">
    <property type="entry name" value="WW"/>
    <property type="match status" value="2"/>
</dbReference>
<evidence type="ECO:0000256" key="2">
    <source>
        <dbReference type="ARBA" id="ARBA00004906"/>
    </source>
</evidence>
<organism evidence="11 12">
    <name type="scientific">Rhodotorula graminis (strain WP1)</name>
    <dbReference type="NCBI Taxonomy" id="578459"/>
    <lineage>
        <taxon>Eukaryota</taxon>
        <taxon>Fungi</taxon>
        <taxon>Dikarya</taxon>
        <taxon>Basidiomycota</taxon>
        <taxon>Pucciniomycotina</taxon>
        <taxon>Microbotryomycetes</taxon>
        <taxon>Sporidiobolales</taxon>
        <taxon>Sporidiobolaceae</taxon>
        <taxon>Rhodotorula</taxon>
    </lineage>
</organism>
<feature type="region of interest" description="Disordered" evidence="8">
    <location>
        <begin position="101"/>
        <end position="144"/>
    </location>
</feature>
<dbReference type="FunFam" id="3.90.1750.10:FF:000079">
    <property type="entry name" value="E3 ubiquitin-protein ligase"/>
    <property type="match status" value="1"/>
</dbReference>
<keyword evidence="12" id="KW-1185">Reference proteome</keyword>
<dbReference type="SMART" id="SM00119">
    <property type="entry name" value="HECTc"/>
    <property type="match status" value="1"/>
</dbReference>
<dbReference type="OrthoDB" id="8068875at2759"/>
<name>A0A194S534_RHOGW</name>
<evidence type="ECO:0000256" key="8">
    <source>
        <dbReference type="SAM" id="MobiDB-lite"/>
    </source>
</evidence>
<dbReference type="PANTHER" id="PTHR11254">
    <property type="entry name" value="HECT DOMAIN UBIQUITIN-PROTEIN LIGASE"/>
    <property type="match status" value="1"/>
</dbReference>
<feature type="domain" description="WW" evidence="9">
    <location>
        <begin position="126"/>
        <end position="159"/>
    </location>
</feature>
<comment type="pathway">
    <text evidence="2">Protein modification; protein ubiquitination.</text>
</comment>
<dbReference type="InterPro" id="IPR001202">
    <property type="entry name" value="WW_dom"/>
</dbReference>
<dbReference type="GO" id="GO:0006511">
    <property type="term" value="P:ubiquitin-dependent protein catabolic process"/>
    <property type="evidence" value="ECO:0007669"/>
    <property type="project" value="TreeGrafter"/>
</dbReference>
<feature type="region of interest" description="Disordered" evidence="8">
    <location>
        <begin position="41"/>
        <end position="61"/>
    </location>
</feature>
<sequence length="604" mass="67335">MHPSRAQPAYPLAAEAAARDPLYAGAAQPFLPSHLRPAAATHLAPHPHHGPSARIDSGTAAASAGSIQRRLTLAEHRRGAATVIGIDDALDTASGVGITSAPAGAASSAAPSPAPAPPHGDPDALGPLPDGWEARTSPTGRPYFVDHVGRRTTWHDPRKALVRARERARRAVLAAAGVEEQLGPLPSGWERRTTPSGRAYFVDHNTKTTSWDDPRLPSSSVEGDQSKRAFRRKLIYFRSQPALRPLGGGCRIIVRREHLFEDAFAEMMKYSGEDLRKRLMVSFQGEEGVDFGGVSREFFFMLSHEIFNPSYCLFEPTEKTSYTLQVNPNSSINEDHLSYFQFVGRCVGLAIFHRRFLDVHFSTAIYKTCLGRTIGLEDMAVIDQQMHQSLTWMSENDITDVIELDFTAQHESFGTLETTELVPGGADIAITEDNKHEYIQLLCQHRLKGRVEQQLEAFKLGLGEIVPLKELEVFDEKEFELIVSGVSELDLTDWEKHTDYRGFHKDDQLVRWFWQVVGTWDLEKKARLLQFTTGTSRVPVNGFKDLQGSDGPRRFTLEKSGDISQLPKSHTCFNRLELAPYPTYDMLEQKLTFAVENTLGFSLE</sequence>
<dbReference type="InterPro" id="IPR000569">
    <property type="entry name" value="HECT_dom"/>
</dbReference>
<gene>
    <name evidence="11" type="ORF">RHOBADRAFT_35425</name>
</gene>
<dbReference type="Pfam" id="PF00397">
    <property type="entry name" value="WW"/>
    <property type="match status" value="2"/>
</dbReference>
<keyword evidence="5" id="KW-0677">Repeat</keyword>
<dbReference type="Pfam" id="PF00632">
    <property type="entry name" value="HECT"/>
    <property type="match status" value="1"/>
</dbReference>
<evidence type="ECO:0000256" key="5">
    <source>
        <dbReference type="ARBA" id="ARBA00022737"/>
    </source>
</evidence>
<dbReference type="AlphaFoldDB" id="A0A194S534"/>
<dbReference type="GO" id="GO:0061630">
    <property type="term" value="F:ubiquitin protein ligase activity"/>
    <property type="evidence" value="ECO:0007669"/>
    <property type="project" value="UniProtKB-EC"/>
</dbReference>
<dbReference type="OMA" id="CAVENTC"/>
<feature type="domain" description="HECT" evidence="10">
    <location>
        <begin position="271"/>
        <end position="604"/>
    </location>
</feature>
<dbReference type="SMART" id="SM00456">
    <property type="entry name" value="WW"/>
    <property type="match status" value="2"/>
</dbReference>
<dbReference type="Gene3D" id="3.30.2160.10">
    <property type="entry name" value="Hect, E3 ligase catalytic domain"/>
    <property type="match status" value="1"/>
</dbReference>
<evidence type="ECO:0000313" key="12">
    <source>
        <dbReference type="Proteomes" id="UP000053890"/>
    </source>
</evidence>
<dbReference type="GeneID" id="28973721"/>
<dbReference type="FunFam" id="2.20.70.10:FF:000017">
    <property type="entry name" value="E3 ubiquitin-protein ligase"/>
    <property type="match status" value="1"/>
</dbReference>
<dbReference type="RefSeq" id="XP_018271746.1">
    <property type="nucleotide sequence ID" value="XM_018413272.1"/>
</dbReference>
<keyword evidence="4" id="KW-0808">Transferase</keyword>
<dbReference type="PROSITE" id="PS01159">
    <property type="entry name" value="WW_DOMAIN_1"/>
    <property type="match status" value="2"/>
</dbReference>
<reference evidence="11 12" key="1">
    <citation type="journal article" date="2015" name="Front. Microbiol.">
        <title>Genome sequence of the plant growth promoting endophytic yeast Rhodotorula graminis WP1.</title>
        <authorList>
            <person name="Firrincieli A."/>
            <person name="Otillar R."/>
            <person name="Salamov A."/>
            <person name="Schmutz J."/>
            <person name="Khan Z."/>
            <person name="Redman R.S."/>
            <person name="Fleck N.D."/>
            <person name="Lindquist E."/>
            <person name="Grigoriev I.V."/>
            <person name="Doty S.L."/>
        </authorList>
    </citation>
    <scope>NUCLEOTIDE SEQUENCE [LARGE SCALE GENOMIC DNA]</scope>
    <source>
        <strain evidence="11 12">WP1</strain>
    </source>
</reference>
<dbReference type="PROSITE" id="PS50020">
    <property type="entry name" value="WW_DOMAIN_2"/>
    <property type="match status" value="2"/>
</dbReference>
<dbReference type="Gene3D" id="3.90.1750.10">
    <property type="entry name" value="Hect, E3 ligase catalytic domains"/>
    <property type="match status" value="1"/>
</dbReference>
<proteinExistence type="predicted"/>
<dbReference type="SUPFAM" id="SSF56204">
    <property type="entry name" value="Hect, E3 ligase catalytic domain"/>
    <property type="match status" value="1"/>
</dbReference>
<dbReference type="GO" id="GO:0016567">
    <property type="term" value="P:protein ubiquitination"/>
    <property type="evidence" value="ECO:0007669"/>
    <property type="project" value="UniProtKB-UniPathway"/>
</dbReference>